<dbReference type="Gene3D" id="1.20.1270.60">
    <property type="entry name" value="Arfaptin homology (AH) domain/BAR domain"/>
    <property type="match status" value="1"/>
</dbReference>
<keyword evidence="5" id="KW-0343">GTPase activation</keyword>
<dbReference type="Pfam" id="PF03114">
    <property type="entry name" value="BAR"/>
    <property type="match status" value="1"/>
</dbReference>
<dbReference type="Pfam" id="PF00620">
    <property type="entry name" value="RhoGAP"/>
    <property type="match status" value="1"/>
</dbReference>
<accession>A0AAY5L1F3</accession>
<dbReference type="SUPFAM" id="SSF48350">
    <property type="entry name" value="GTPase activation domain, GAP"/>
    <property type="match status" value="1"/>
</dbReference>
<evidence type="ECO:0000256" key="14">
    <source>
        <dbReference type="ARBA" id="ARBA00083392"/>
    </source>
</evidence>
<dbReference type="PROSITE" id="PS50238">
    <property type="entry name" value="RHOGAP"/>
    <property type="match status" value="1"/>
</dbReference>
<dbReference type="InterPro" id="IPR004148">
    <property type="entry name" value="BAR_dom"/>
</dbReference>
<feature type="region of interest" description="Disordered" evidence="16">
    <location>
        <begin position="850"/>
        <end position="871"/>
    </location>
</feature>
<evidence type="ECO:0000259" key="17">
    <source>
        <dbReference type="PROSITE" id="PS50238"/>
    </source>
</evidence>
<dbReference type="PROSITE" id="PS51021">
    <property type="entry name" value="BAR"/>
    <property type="match status" value="1"/>
</dbReference>
<dbReference type="GeneTree" id="ENSGT00940000156201"/>
<reference evidence="19 20" key="1">
    <citation type="submission" date="2020-02" db="EMBL/GenBank/DDBJ databases">
        <title>Esox lucius (northern pike) genome, fEsoLuc1, primary haplotype.</title>
        <authorList>
            <person name="Myers G."/>
            <person name="Karagic N."/>
            <person name="Meyer A."/>
            <person name="Pippel M."/>
            <person name="Reichard M."/>
            <person name="Winkler S."/>
            <person name="Tracey A."/>
            <person name="Sims Y."/>
            <person name="Howe K."/>
            <person name="Rhie A."/>
            <person name="Formenti G."/>
            <person name="Durbin R."/>
            <person name="Fedrigo O."/>
            <person name="Jarvis E.D."/>
        </authorList>
    </citation>
    <scope>NUCLEOTIDE SEQUENCE [LARGE SCALE GENOMIC DNA]</scope>
</reference>
<dbReference type="RefSeq" id="XP_028975766.2">
    <property type="nucleotide sequence ID" value="XM_029119933.2"/>
</dbReference>
<feature type="compositionally biased region" description="Pro residues" evidence="16">
    <location>
        <begin position="794"/>
        <end position="803"/>
    </location>
</feature>
<feature type="compositionally biased region" description="Basic and acidic residues" evidence="16">
    <location>
        <begin position="469"/>
        <end position="482"/>
    </location>
</feature>
<evidence type="ECO:0000256" key="15">
    <source>
        <dbReference type="SAM" id="Coils"/>
    </source>
</evidence>
<evidence type="ECO:0000256" key="5">
    <source>
        <dbReference type="ARBA" id="ARBA00022468"/>
    </source>
</evidence>
<dbReference type="InterPro" id="IPR008936">
    <property type="entry name" value="Rho_GTPase_activation_prot"/>
</dbReference>
<dbReference type="PANTHER" id="PTHR14130:SF3">
    <property type="entry name" value="RHO GTPASE-ACTIVATING PROTEIN 17"/>
    <property type="match status" value="1"/>
</dbReference>
<keyword evidence="10" id="KW-0472">Membrane</keyword>
<evidence type="ECO:0000256" key="6">
    <source>
        <dbReference type="ARBA" id="ARBA00022490"/>
    </source>
</evidence>
<evidence type="ECO:0000256" key="2">
    <source>
        <dbReference type="ARBA" id="ARBA00004435"/>
    </source>
</evidence>
<evidence type="ECO:0000256" key="7">
    <source>
        <dbReference type="ARBA" id="ARBA00022553"/>
    </source>
</evidence>
<organism evidence="19 20">
    <name type="scientific">Esox lucius</name>
    <name type="common">Northern pike</name>
    <dbReference type="NCBI Taxonomy" id="8010"/>
    <lineage>
        <taxon>Eukaryota</taxon>
        <taxon>Metazoa</taxon>
        <taxon>Chordata</taxon>
        <taxon>Craniata</taxon>
        <taxon>Vertebrata</taxon>
        <taxon>Euteleostomi</taxon>
        <taxon>Actinopterygii</taxon>
        <taxon>Neopterygii</taxon>
        <taxon>Teleostei</taxon>
        <taxon>Protacanthopterygii</taxon>
        <taxon>Esociformes</taxon>
        <taxon>Esocidae</taxon>
        <taxon>Esox</taxon>
    </lineage>
</organism>
<feature type="compositionally biased region" description="Polar residues" evidence="16">
    <location>
        <begin position="732"/>
        <end position="741"/>
    </location>
</feature>
<reference evidence="19" key="3">
    <citation type="submission" date="2025-09" db="UniProtKB">
        <authorList>
            <consortium name="Ensembl"/>
        </authorList>
    </citation>
    <scope>IDENTIFICATION</scope>
</reference>
<keyword evidence="15" id="KW-0175">Coiled coil</keyword>
<evidence type="ECO:0000256" key="16">
    <source>
        <dbReference type="SAM" id="MobiDB-lite"/>
    </source>
</evidence>
<evidence type="ECO:0000256" key="13">
    <source>
        <dbReference type="ARBA" id="ARBA00070237"/>
    </source>
</evidence>
<dbReference type="Ensembl" id="ENSELUT00000103586.1">
    <property type="protein sequence ID" value="ENSELUP00000095188.1"/>
    <property type="gene ID" value="ENSELUG00000018904.3"/>
</dbReference>
<feature type="domain" description="BAR" evidence="18">
    <location>
        <begin position="14"/>
        <end position="249"/>
    </location>
</feature>
<dbReference type="FunFam" id="1.20.1270.60:FF:000019">
    <property type="entry name" value="rho GTPase-activating protein 17 isoform X1"/>
    <property type="match status" value="1"/>
</dbReference>
<evidence type="ECO:0000313" key="20">
    <source>
        <dbReference type="Proteomes" id="UP000265140"/>
    </source>
</evidence>
<feature type="domain" description="Rho-GAP" evidence="17">
    <location>
        <begin position="255"/>
        <end position="445"/>
    </location>
</feature>
<keyword evidence="6" id="KW-0963">Cytoplasm</keyword>
<dbReference type="PANTHER" id="PTHR14130">
    <property type="entry name" value="3BP-1 RELATED RHOGAP"/>
    <property type="match status" value="1"/>
</dbReference>
<dbReference type="CTD" id="550254"/>
<dbReference type="SMART" id="SM00721">
    <property type="entry name" value="BAR"/>
    <property type="match status" value="1"/>
</dbReference>
<dbReference type="GeneID" id="105031157"/>
<sequence>MKKQFNRMKQLANQTVGRAEKTEVLSDDLLQIERRMETVRVVSHNTHKRMTTCLQGHIGTEAEKRHKKLPLTALSQAMVDGGSQLGEESLIGKMMELCGEAESRLASELLQHEVQIEKDVLDPLNQLAEVEIPNILKQRKQLARLVLDYDSARARWLQATKSIISGTNTQALTAKADLLKEEVDEAMNKMELCKDQLAADMYSFFSKEGDYACYYVMLLEAQADYHRKSLTVLESVLPAIQAQQDSWTEKPAFGTALDEHLKRSSREIALPIEACVMMLLETGMKEEGLFRIAAGASKLKKLKAALDCSTSQLEEFYSDPHAVAGALKSYLRELPEPLMTFQLYDEWIQASNVSDPDKRLQALWVVCDQLPKNHKANLRYLVKFLSRLAQDSEVNKMTPSNIAIVLGPNLLWAPTEGTLAEMAAATSVHVVTIIEPIIQHADWFFPEDVEFNVSGMFAMPTPPSNHINHSMEYDSSTMERKRPGSMVGPENDIPRKDSSSANKLSDHNTIPRRGSSTLGRKQHASPAFQPPLPPVEAPGPGQVTGCVAESQVPQGQVQAAPGGMASEGSQPSLALGMAALAAAQQLLATTAEELGNPKRDPNSTPVLHQRNGSGGGQPVPASGGLAAGSGSMGPSPHLMRRGTKKPAPAPPKPPNPPSGQPSNTNHLPSGQGLSTSPRPLSSTSHTPTSPTLPSHQPSATPRRHSSNQPPIQAPNHPPPQPPTPSQVSPQPNLRTLSQSTGELGVDHSPPDTPTPPDTPPPTAVPQDSPGPPPASPFQPGSLTRPRPVPKPRNRPNIPPPPQPAAQGNDTNGICNTGYKIMDPALSLKGLTRALVPEFAVDQQPVTAPSMAPLACAPQPKDSDLDTESTVL</sequence>
<keyword evidence="20" id="KW-1185">Reference proteome</keyword>
<evidence type="ECO:0000313" key="19">
    <source>
        <dbReference type="Ensembl" id="ENSELUP00000095188.1"/>
    </source>
</evidence>
<feature type="compositionally biased region" description="Low complexity" evidence="16">
    <location>
        <begin position="673"/>
        <end position="698"/>
    </location>
</feature>
<feature type="region of interest" description="Disordered" evidence="16">
    <location>
        <begin position="467"/>
        <end position="546"/>
    </location>
</feature>
<evidence type="ECO:0000256" key="1">
    <source>
        <dbReference type="ARBA" id="ARBA00004170"/>
    </source>
</evidence>
<evidence type="ECO:0000256" key="11">
    <source>
        <dbReference type="ARBA" id="ARBA00055904"/>
    </source>
</evidence>
<dbReference type="GO" id="GO:0005923">
    <property type="term" value="C:bicellular tight junction"/>
    <property type="evidence" value="ECO:0007669"/>
    <property type="project" value="UniProtKB-SubCell"/>
</dbReference>
<protein>
    <recommendedName>
        <fullName evidence="13">Rho GTPase-activating protein 17</fullName>
    </recommendedName>
    <alternativeName>
        <fullName evidence="14">Rho-type GTPase-activating protein 17</fullName>
    </alternativeName>
</protein>
<dbReference type="AlphaFoldDB" id="A0AAY5L1F3"/>
<feature type="region of interest" description="Disordered" evidence="16">
    <location>
        <begin position="590"/>
        <end position="815"/>
    </location>
</feature>
<dbReference type="SMART" id="SM00324">
    <property type="entry name" value="RhoGAP"/>
    <property type="match status" value="1"/>
</dbReference>
<name>A0AAY5L1F3_ESOLU</name>
<dbReference type="GO" id="GO:0005096">
    <property type="term" value="F:GTPase activator activity"/>
    <property type="evidence" value="ECO:0007669"/>
    <property type="project" value="UniProtKB-KW"/>
</dbReference>
<keyword evidence="9" id="KW-0729">SH3-binding</keyword>
<comment type="subcellular location">
    <subcellularLocation>
        <location evidence="2">Cell junction</location>
        <location evidence="2">Tight junction</location>
    </subcellularLocation>
    <subcellularLocation>
        <location evidence="3">Cytoplasm</location>
    </subcellularLocation>
    <subcellularLocation>
        <location evidence="1">Membrane</location>
        <topology evidence="1">Peripheral membrane protein</topology>
    </subcellularLocation>
</comment>
<feature type="compositionally biased region" description="Polar residues" evidence="16">
    <location>
        <begin position="660"/>
        <end position="672"/>
    </location>
</feature>
<comment type="subunit">
    <text evidence="12">Component of a complex whose core is composed of ARHGAP17, AMOT, PALS1, PATJ and PARD3/PAR3. Interacts with NHERF1, FNBP1, TRIP10, CAPZA (CAPZA1, CAPZA2 or CAPZA3), CAPZB, CD2AP and SH3KBP1/CIN85.</text>
</comment>
<dbReference type="GO" id="GO:0005829">
    <property type="term" value="C:cytosol"/>
    <property type="evidence" value="ECO:0007669"/>
    <property type="project" value="TreeGrafter"/>
</dbReference>
<keyword evidence="7" id="KW-0597">Phosphoprotein</keyword>
<feature type="compositionally biased region" description="Pro residues" evidence="16">
    <location>
        <begin position="750"/>
        <end position="776"/>
    </location>
</feature>
<dbReference type="GO" id="GO:0007165">
    <property type="term" value="P:signal transduction"/>
    <property type="evidence" value="ECO:0007669"/>
    <property type="project" value="InterPro"/>
</dbReference>
<keyword evidence="4" id="KW-0796">Tight junction</keyword>
<dbReference type="GO" id="GO:0032956">
    <property type="term" value="P:regulation of actin cytoskeleton organization"/>
    <property type="evidence" value="ECO:0007669"/>
    <property type="project" value="TreeGrafter"/>
</dbReference>
<feature type="coiled-coil region" evidence="15">
    <location>
        <begin position="169"/>
        <end position="196"/>
    </location>
</feature>
<dbReference type="SUPFAM" id="SSF103657">
    <property type="entry name" value="BAR/IMD domain-like"/>
    <property type="match status" value="1"/>
</dbReference>
<feature type="compositionally biased region" description="Polar residues" evidence="16">
    <location>
        <begin position="805"/>
        <end position="814"/>
    </location>
</feature>
<dbReference type="InterPro" id="IPR047165">
    <property type="entry name" value="RHG17/44/SH3BP1-like"/>
</dbReference>
<dbReference type="FunFam" id="1.10.555.10:FF:000001">
    <property type="entry name" value="Rho GTPase activating protein 44"/>
    <property type="match status" value="1"/>
</dbReference>
<keyword evidence="8" id="KW-0965">Cell junction</keyword>
<dbReference type="Proteomes" id="UP000265140">
    <property type="component" value="Chromosome 5"/>
</dbReference>
<evidence type="ECO:0000256" key="4">
    <source>
        <dbReference type="ARBA" id="ARBA00022427"/>
    </source>
</evidence>
<reference evidence="19" key="2">
    <citation type="submission" date="2025-08" db="UniProtKB">
        <authorList>
            <consortium name="Ensembl"/>
        </authorList>
    </citation>
    <scope>IDENTIFICATION</scope>
</reference>
<dbReference type="CDD" id="cd04386">
    <property type="entry name" value="RhoGAP_nadrin"/>
    <property type="match status" value="1"/>
</dbReference>
<feature type="compositionally biased region" description="Pro residues" evidence="16">
    <location>
        <begin position="711"/>
        <end position="724"/>
    </location>
</feature>
<feature type="compositionally biased region" description="Pro residues" evidence="16">
    <location>
        <begin position="647"/>
        <end position="659"/>
    </location>
</feature>
<evidence type="ECO:0000256" key="12">
    <source>
        <dbReference type="ARBA" id="ARBA00065623"/>
    </source>
</evidence>
<comment type="function">
    <text evidence="11">Rho GTPase-activating protein involved in the maintenance of tight junction by regulating the activity of CDC42, thereby playing a central role in apical polarity of epithelial cells. Specifically acts as a GTPase activator for the CDC42 GTPase by converting it to an inactive GDP-bound state. The complex formed with AMOT acts by regulating the uptake of polarity proteins at tight junctions, possibly by deciding whether tight junction transmembrane proteins are recycled back to the plasma membrane or sent elsewhere. Participates in the Ca(2+)-dependent regulation of exocytosis, possibly by catalyzing GTPase activity of Rho family proteins and by inducing the reorganization of the cortical actin filaments. Acts as a GTPase activator in vitro for RAC1.</text>
</comment>
<dbReference type="InterPro" id="IPR000198">
    <property type="entry name" value="RhoGAP_dom"/>
</dbReference>
<evidence type="ECO:0000256" key="3">
    <source>
        <dbReference type="ARBA" id="ARBA00004496"/>
    </source>
</evidence>
<dbReference type="GO" id="GO:0016020">
    <property type="term" value="C:membrane"/>
    <property type="evidence" value="ECO:0007669"/>
    <property type="project" value="UniProtKB-SubCell"/>
</dbReference>
<dbReference type="InterPro" id="IPR027267">
    <property type="entry name" value="AH/BAR_dom_sf"/>
</dbReference>
<dbReference type="Gene3D" id="1.10.555.10">
    <property type="entry name" value="Rho GTPase activation protein"/>
    <property type="match status" value="1"/>
</dbReference>
<evidence type="ECO:0000256" key="8">
    <source>
        <dbReference type="ARBA" id="ARBA00022949"/>
    </source>
</evidence>
<dbReference type="GO" id="GO:0017124">
    <property type="term" value="F:SH3 domain binding"/>
    <property type="evidence" value="ECO:0007669"/>
    <property type="project" value="UniProtKB-KW"/>
</dbReference>
<evidence type="ECO:0000259" key="18">
    <source>
        <dbReference type="PROSITE" id="PS51021"/>
    </source>
</evidence>
<feature type="compositionally biased region" description="Pro residues" evidence="16">
    <location>
        <begin position="528"/>
        <end position="537"/>
    </location>
</feature>
<proteinExistence type="predicted"/>
<evidence type="ECO:0000256" key="10">
    <source>
        <dbReference type="ARBA" id="ARBA00023136"/>
    </source>
</evidence>
<dbReference type="GO" id="GO:0035020">
    <property type="term" value="P:regulation of Rac protein signal transduction"/>
    <property type="evidence" value="ECO:0007669"/>
    <property type="project" value="TreeGrafter"/>
</dbReference>
<evidence type="ECO:0000256" key="9">
    <source>
        <dbReference type="ARBA" id="ARBA00023036"/>
    </source>
</evidence>